<dbReference type="InterPro" id="IPR013149">
    <property type="entry name" value="ADH-like_C"/>
</dbReference>
<keyword evidence="2" id="KW-0560">Oxidoreductase</keyword>
<proteinExistence type="predicted"/>
<protein>
    <submittedName>
        <fullName evidence="2">Acryloyl-CoA reductase</fullName>
        <ecNumber evidence="2">1.3.1.95</ecNumber>
    </submittedName>
</protein>
<dbReference type="PANTHER" id="PTHR43677:SF1">
    <property type="entry name" value="ACRYLYL-COA REDUCTASE ACUI-RELATED"/>
    <property type="match status" value="1"/>
</dbReference>
<dbReference type="Gene3D" id="3.40.50.720">
    <property type="entry name" value="NAD(P)-binding Rossmann-like Domain"/>
    <property type="match status" value="1"/>
</dbReference>
<dbReference type="AlphaFoldDB" id="A0A9X4XPA2"/>
<dbReference type="EMBL" id="WNKV01000012">
    <property type="protein sequence ID" value="MTW17766.1"/>
    <property type="molecule type" value="Genomic_DNA"/>
</dbReference>
<reference evidence="2 3" key="1">
    <citation type="submission" date="2019-11" db="EMBL/GenBank/DDBJ databases">
        <title>Whole-genome sequence of Rhodoplanes serenus DSM 18633, type strain.</title>
        <authorList>
            <person name="Kyndt J.A."/>
            <person name="Meyer T.E."/>
        </authorList>
    </citation>
    <scope>NUCLEOTIDE SEQUENCE [LARGE SCALE GENOMIC DNA]</scope>
    <source>
        <strain evidence="2 3">DSM 18633</strain>
    </source>
</reference>
<sequence>MSSFKAIVIRKGEDGQQTVGLSDFDESELMEGDVTLRVEWSTINYKDGLAVTGKAPVVRRFPMIAGIDAAGTVETSNHPDWKPGDRVVVNGWGCGETHLGFFGEKARVKGDWLVPLPPGIAARDAMAIGTAGYTAMLAVLALERHGLTPDRGPVVVTGAAGGVGSVAVAILAKLGWHVIASTGRSEEAGYLKELGAAEVIARQDLAGTPRPLAKERWAAGVDSVGSTTLANVLSMTRYHGAVAACGLAGGMDLPTSVAPFILRGVSLLGVDSVMCPQHLRREAWRRLDSDLDRRKLAQMTEEIGLDGVLDAGQRIVEGRVRGRIVVKIG</sequence>
<dbReference type="PANTHER" id="PTHR43677">
    <property type="entry name" value="SHORT-CHAIN DEHYDROGENASE/REDUCTASE"/>
    <property type="match status" value="1"/>
</dbReference>
<dbReference type="RefSeq" id="WP_170300840.1">
    <property type="nucleotide sequence ID" value="NZ_WNKV01000012.1"/>
</dbReference>
<dbReference type="CDD" id="cd08288">
    <property type="entry name" value="MDR_yhdh"/>
    <property type="match status" value="1"/>
</dbReference>
<dbReference type="InterPro" id="IPR013154">
    <property type="entry name" value="ADH-like_N"/>
</dbReference>
<dbReference type="Pfam" id="PF08240">
    <property type="entry name" value="ADH_N"/>
    <property type="match status" value="1"/>
</dbReference>
<organism evidence="2 3">
    <name type="scientific">Rhodoplanes serenus</name>
    <dbReference type="NCBI Taxonomy" id="200615"/>
    <lineage>
        <taxon>Bacteria</taxon>
        <taxon>Pseudomonadati</taxon>
        <taxon>Pseudomonadota</taxon>
        <taxon>Alphaproteobacteria</taxon>
        <taxon>Hyphomicrobiales</taxon>
        <taxon>Nitrobacteraceae</taxon>
        <taxon>Rhodoplanes</taxon>
    </lineage>
</organism>
<dbReference type="GO" id="GO:0043958">
    <property type="term" value="F:acryloyl-CoA reductase (NADH) activity"/>
    <property type="evidence" value="ECO:0007669"/>
    <property type="project" value="UniProtKB-EC"/>
</dbReference>
<evidence type="ECO:0000313" key="3">
    <source>
        <dbReference type="Proteomes" id="UP000438991"/>
    </source>
</evidence>
<dbReference type="NCBIfam" id="TIGR02823">
    <property type="entry name" value="oxido_YhdH"/>
    <property type="match status" value="1"/>
</dbReference>
<dbReference type="InterPro" id="IPR020843">
    <property type="entry name" value="ER"/>
</dbReference>
<dbReference type="EC" id="1.3.1.95" evidence="2"/>
<dbReference type="Pfam" id="PF00107">
    <property type="entry name" value="ADH_zinc_N"/>
    <property type="match status" value="1"/>
</dbReference>
<name>A0A9X4XPA2_9BRAD</name>
<dbReference type="SMART" id="SM00829">
    <property type="entry name" value="PKS_ER"/>
    <property type="match status" value="1"/>
</dbReference>
<gene>
    <name evidence="2" type="ORF">GJ689_16285</name>
</gene>
<dbReference type="InterPro" id="IPR011032">
    <property type="entry name" value="GroES-like_sf"/>
</dbReference>
<comment type="caution">
    <text evidence="2">The sequence shown here is derived from an EMBL/GenBank/DDBJ whole genome shotgun (WGS) entry which is preliminary data.</text>
</comment>
<evidence type="ECO:0000259" key="1">
    <source>
        <dbReference type="SMART" id="SM00829"/>
    </source>
</evidence>
<feature type="domain" description="Enoyl reductase (ER)" evidence="1">
    <location>
        <begin position="15"/>
        <end position="326"/>
    </location>
</feature>
<evidence type="ECO:0000313" key="2">
    <source>
        <dbReference type="EMBL" id="MTW17766.1"/>
    </source>
</evidence>
<dbReference type="SUPFAM" id="SSF50129">
    <property type="entry name" value="GroES-like"/>
    <property type="match status" value="1"/>
</dbReference>
<dbReference type="Proteomes" id="UP000438991">
    <property type="component" value="Unassembled WGS sequence"/>
</dbReference>
<dbReference type="InterPro" id="IPR014188">
    <property type="entry name" value="Acrylyl-CoA_reductase_AcuI"/>
</dbReference>
<dbReference type="Gene3D" id="3.90.180.10">
    <property type="entry name" value="Medium-chain alcohol dehydrogenases, catalytic domain"/>
    <property type="match status" value="1"/>
</dbReference>
<dbReference type="SUPFAM" id="SSF51735">
    <property type="entry name" value="NAD(P)-binding Rossmann-fold domains"/>
    <property type="match status" value="1"/>
</dbReference>
<accession>A0A9X4XPA2</accession>
<dbReference type="InterPro" id="IPR051397">
    <property type="entry name" value="Zn-ADH-like_protein"/>
</dbReference>
<dbReference type="InterPro" id="IPR036291">
    <property type="entry name" value="NAD(P)-bd_dom_sf"/>
</dbReference>
<dbReference type="GO" id="GO:0043957">
    <property type="term" value="F:acryloyl-CoA reductase (NADPH) activity"/>
    <property type="evidence" value="ECO:0007669"/>
    <property type="project" value="TreeGrafter"/>
</dbReference>